<proteinExistence type="predicted"/>
<dbReference type="NCBIfam" id="TIGR00229">
    <property type="entry name" value="sensory_box"/>
    <property type="match status" value="1"/>
</dbReference>
<evidence type="ECO:0000313" key="3">
    <source>
        <dbReference type="Proteomes" id="UP000535543"/>
    </source>
</evidence>
<dbReference type="Proteomes" id="UP000535543">
    <property type="component" value="Unassembled WGS sequence"/>
</dbReference>
<dbReference type="CDD" id="cd00130">
    <property type="entry name" value="PAS"/>
    <property type="match status" value="1"/>
</dbReference>
<dbReference type="Pfam" id="PF13426">
    <property type="entry name" value="PAS_9"/>
    <property type="match status" value="1"/>
</dbReference>
<protein>
    <submittedName>
        <fullName evidence="2">PAS domain-containing protein</fullName>
    </submittedName>
</protein>
<dbReference type="SUPFAM" id="SSF55785">
    <property type="entry name" value="PYP-like sensor domain (PAS domain)"/>
    <property type="match status" value="1"/>
</dbReference>
<reference evidence="2 3" key="1">
    <citation type="submission" date="2019-05" db="EMBL/GenBank/DDBJ databases">
        <authorList>
            <person name="Lee S.D."/>
        </authorList>
    </citation>
    <scope>NUCLEOTIDE SEQUENCE [LARGE SCALE GENOMIC DNA]</scope>
    <source>
        <strain evidence="2 3">YC2-7</strain>
    </source>
</reference>
<comment type="caution">
    <text evidence="2">The sequence shown here is derived from an EMBL/GenBank/DDBJ whole genome shotgun (WGS) entry which is preliminary data.</text>
</comment>
<dbReference type="RefSeq" id="WP_169586715.1">
    <property type="nucleotide sequence ID" value="NZ_VCQU01000003.1"/>
</dbReference>
<dbReference type="AlphaFoldDB" id="A0A848KBG4"/>
<dbReference type="InterPro" id="IPR000014">
    <property type="entry name" value="PAS"/>
</dbReference>
<dbReference type="PROSITE" id="PS50112">
    <property type="entry name" value="PAS"/>
    <property type="match status" value="1"/>
</dbReference>
<dbReference type="SMART" id="SM00091">
    <property type="entry name" value="PAS"/>
    <property type="match status" value="1"/>
</dbReference>
<evidence type="ECO:0000259" key="1">
    <source>
        <dbReference type="PROSITE" id="PS50112"/>
    </source>
</evidence>
<organism evidence="2 3">
    <name type="scientific">Antrihabitans stalactiti</name>
    <dbReference type="NCBI Taxonomy" id="2584121"/>
    <lineage>
        <taxon>Bacteria</taxon>
        <taxon>Bacillati</taxon>
        <taxon>Actinomycetota</taxon>
        <taxon>Actinomycetes</taxon>
        <taxon>Mycobacteriales</taxon>
        <taxon>Nocardiaceae</taxon>
        <taxon>Antrihabitans</taxon>
    </lineage>
</organism>
<feature type="domain" description="PAS" evidence="1">
    <location>
        <begin position="24"/>
        <end position="62"/>
    </location>
</feature>
<sequence length="150" mass="16488">MHDKRRPVPETAIGYLENLPALVLIDRLPIPIVALDAGGDVIHANPAFEELLGYDPGNLIGRPLQHLLCETADHQSPMGVLMGRRGQPIALRHREGIPVQVVASDSVFLRRDDPVTLVSLHDITETLWTGGQTMTYPATRLSAVRASRFD</sequence>
<reference evidence="2 3" key="2">
    <citation type="submission" date="2020-06" db="EMBL/GenBank/DDBJ databases">
        <title>Antribacter stalactiti gen. nov., sp. nov., a new member of the family Nacardiaceae isolated from a cave.</title>
        <authorList>
            <person name="Kim I.S."/>
        </authorList>
    </citation>
    <scope>NUCLEOTIDE SEQUENCE [LARGE SCALE GENOMIC DNA]</scope>
    <source>
        <strain evidence="2 3">YC2-7</strain>
    </source>
</reference>
<accession>A0A848KBG4</accession>
<keyword evidence="3" id="KW-1185">Reference proteome</keyword>
<name>A0A848KBG4_9NOCA</name>
<evidence type="ECO:0000313" key="2">
    <source>
        <dbReference type="EMBL" id="NMN95651.1"/>
    </source>
</evidence>
<gene>
    <name evidence="2" type="ORF">FGL95_11460</name>
</gene>
<dbReference type="Gene3D" id="3.30.450.20">
    <property type="entry name" value="PAS domain"/>
    <property type="match status" value="1"/>
</dbReference>
<dbReference type="EMBL" id="VCQU01000003">
    <property type="protein sequence ID" value="NMN95651.1"/>
    <property type="molecule type" value="Genomic_DNA"/>
</dbReference>
<dbReference type="InterPro" id="IPR035965">
    <property type="entry name" value="PAS-like_dom_sf"/>
</dbReference>